<keyword evidence="4" id="KW-1185">Reference proteome</keyword>
<dbReference type="Proteomes" id="UP000001996">
    <property type="component" value="Unassembled WGS sequence"/>
</dbReference>
<dbReference type="VEuPathDB" id="FungiDB:LELG_02496"/>
<evidence type="ECO:0000313" key="3">
    <source>
        <dbReference type="EMBL" id="EDK44317.1"/>
    </source>
</evidence>
<dbReference type="KEGG" id="lel:PVL30_003334"/>
<dbReference type="InParanoid" id="A5DYQ9"/>
<dbReference type="EMBL" id="CH981526">
    <property type="protein sequence ID" value="EDK44317.1"/>
    <property type="molecule type" value="Genomic_DNA"/>
</dbReference>
<dbReference type="GeneID" id="5233087"/>
<feature type="compositionally biased region" description="Low complexity" evidence="1">
    <location>
        <begin position="120"/>
        <end position="162"/>
    </location>
</feature>
<proteinExistence type="predicted"/>
<feature type="transmembrane region" description="Helical" evidence="2">
    <location>
        <begin position="62"/>
        <end position="81"/>
    </location>
</feature>
<accession>A5DYQ9</accession>
<dbReference type="AlphaFoldDB" id="A5DYQ9"/>
<evidence type="ECO:0000256" key="2">
    <source>
        <dbReference type="SAM" id="Phobius"/>
    </source>
</evidence>
<gene>
    <name evidence="3" type="ORF">LELG_02496</name>
</gene>
<feature type="region of interest" description="Disordered" evidence="1">
    <location>
        <begin position="120"/>
        <end position="168"/>
    </location>
</feature>
<keyword evidence="2" id="KW-1133">Transmembrane helix</keyword>
<evidence type="ECO:0000256" key="1">
    <source>
        <dbReference type="SAM" id="MobiDB-lite"/>
    </source>
</evidence>
<sequence length="168" mass="17398">MSSTFLHLSKARASSYFVSSIFLVLVPCSLHLASYFFHIYYKTSTHPTPITKYWKILTTMKFTTLVATFIALISLTSAVAVPQPAELVERDFGSWLESAVNGLLGAFGININPGSSTTSAAGAGAATTTTPAAGGAAATTTAKPATTTTAAATSGSSGSSSSDEWRMV</sequence>
<evidence type="ECO:0000313" key="4">
    <source>
        <dbReference type="Proteomes" id="UP000001996"/>
    </source>
</evidence>
<keyword evidence="2" id="KW-0472">Membrane</keyword>
<protein>
    <submittedName>
        <fullName evidence="3">Uncharacterized protein</fullName>
    </submittedName>
</protein>
<feature type="transmembrane region" description="Helical" evidence="2">
    <location>
        <begin position="20"/>
        <end position="41"/>
    </location>
</feature>
<organism evidence="3 4">
    <name type="scientific">Lodderomyces elongisporus (strain ATCC 11503 / CBS 2605 / JCM 1781 / NBRC 1676 / NRRL YB-4239)</name>
    <name type="common">Yeast</name>
    <name type="synonym">Saccharomyces elongisporus</name>
    <dbReference type="NCBI Taxonomy" id="379508"/>
    <lineage>
        <taxon>Eukaryota</taxon>
        <taxon>Fungi</taxon>
        <taxon>Dikarya</taxon>
        <taxon>Ascomycota</taxon>
        <taxon>Saccharomycotina</taxon>
        <taxon>Pichiomycetes</taxon>
        <taxon>Debaryomycetaceae</taxon>
        <taxon>Candida/Lodderomyces clade</taxon>
        <taxon>Lodderomyces</taxon>
    </lineage>
</organism>
<name>A5DYQ9_LODEL</name>
<dbReference type="HOGENOM" id="CLU_1586783_0_0_1"/>
<reference evidence="3 4" key="1">
    <citation type="journal article" date="2009" name="Nature">
        <title>Evolution of pathogenicity and sexual reproduction in eight Candida genomes.</title>
        <authorList>
            <person name="Butler G."/>
            <person name="Rasmussen M.D."/>
            <person name="Lin M.F."/>
            <person name="Santos M.A."/>
            <person name="Sakthikumar S."/>
            <person name="Munro C.A."/>
            <person name="Rheinbay E."/>
            <person name="Grabherr M."/>
            <person name="Forche A."/>
            <person name="Reedy J.L."/>
            <person name="Agrafioti I."/>
            <person name="Arnaud M.B."/>
            <person name="Bates S."/>
            <person name="Brown A.J."/>
            <person name="Brunke S."/>
            <person name="Costanzo M.C."/>
            <person name="Fitzpatrick D.A."/>
            <person name="de Groot P.W."/>
            <person name="Harris D."/>
            <person name="Hoyer L.L."/>
            <person name="Hube B."/>
            <person name="Klis F.M."/>
            <person name="Kodira C."/>
            <person name="Lennard N."/>
            <person name="Logue M.E."/>
            <person name="Martin R."/>
            <person name="Neiman A.M."/>
            <person name="Nikolaou E."/>
            <person name="Quail M.A."/>
            <person name="Quinn J."/>
            <person name="Santos M.C."/>
            <person name="Schmitzberger F.F."/>
            <person name="Sherlock G."/>
            <person name="Shah P."/>
            <person name="Silverstein K.A."/>
            <person name="Skrzypek M.S."/>
            <person name="Soll D."/>
            <person name="Staggs R."/>
            <person name="Stansfield I."/>
            <person name="Stumpf M.P."/>
            <person name="Sudbery P.E."/>
            <person name="Srikantha T."/>
            <person name="Zeng Q."/>
            <person name="Berman J."/>
            <person name="Berriman M."/>
            <person name="Heitman J."/>
            <person name="Gow N.A."/>
            <person name="Lorenz M.C."/>
            <person name="Birren B.W."/>
            <person name="Kellis M."/>
            <person name="Cuomo C.A."/>
        </authorList>
    </citation>
    <scope>NUCLEOTIDE SEQUENCE [LARGE SCALE GENOMIC DNA]</scope>
    <source>
        <strain evidence="4">ATCC 11503 / BCRC 21390 / CBS 2605 / JCM 1781 / NBRC 1676 / NRRL YB-4239</strain>
    </source>
</reference>
<keyword evidence="2" id="KW-0812">Transmembrane</keyword>